<reference evidence="1 2" key="1">
    <citation type="journal article" date="2016" name="Stand. Genomic Sci.">
        <title>Complete genome sequence and genomic characterization of Microcystis panniformis FACHB 1757 by third-generation sequencing.</title>
        <authorList>
            <person name="Zhang J.Y."/>
            <person name="Guan R."/>
            <person name="Zhang H.J."/>
            <person name="Li H."/>
            <person name="Xiao P."/>
            <person name="Yu G.L."/>
            <person name="Du L."/>
            <person name="Cao D.M."/>
            <person name="Zhu B.C."/>
            <person name="Li R.H."/>
            <person name="Lu Z.H."/>
        </authorList>
    </citation>
    <scope>NUCLEOTIDE SEQUENCE [LARGE SCALE GENOMIC DNA]</scope>
    <source>
        <strain evidence="1 2">FACHB-1757</strain>
    </source>
</reference>
<protein>
    <submittedName>
        <fullName evidence="1">Uncharacterized protein</fullName>
    </submittedName>
</protein>
<keyword evidence="2" id="KW-1185">Reference proteome</keyword>
<dbReference type="AlphaFoldDB" id="A0A0K1S170"/>
<dbReference type="Proteomes" id="UP000068167">
    <property type="component" value="Chromosome"/>
</dbReference>
<organism evidence="1 2">
    <name type="scientific">Microcystis panniformis FACHB-1757</name>
    <dbReference type="NCBI Taxonomy" id="1638788"/>
    <lineage>
        <taxon>Bacteria</taxon>
        <taxon>Bacillati</taxon>
        <taxon>Cyanobacteriota</taxon>
        <taxon>Cyanophyceae</taxon>
        <taxon>Oscillatoriophycideae</taxon>
        <taxon>Chroococcales</taxon>
        <taxon>Microcystaceae</taxon>
        <taxon>Microcystis</taxon>
    </lineage>
</organism>
<dbReference type="PATRIC" id="fig|1638788.3.peg.2697"/>
<accession>A0A0K1S170</accession>
<dbReference type="EMBL" id="CP011339">
    <property type="protein sequence ID" value="AKV67753.1"/>
    <property type="molecule type" value="Genomic_DNA"/>
</dbReference>
<evidence type="ECO:0000313" key="2">
    <source>
        <dbReference type="Proteomes" id="UP000068167"/>
    </source>
</evidence>
<name>A0A0K1S170_9CHRO</name>
<evidence type="ECO:0000313" key="1">
    <source>
        <dbReference type="EMBL" id="AKV67753.1"/>
    </source>
</evidence>
<dbReference type="KEGG" id="mpk:VL20_2688"/>
<gene>
    <name evidence="1" type="ORF">VL20_2688</name>
</gene>
<sequence length="42" mass="4810">MGVLAIGIIYFLSYYIISASPIRKDSFPLSRQVLKVVRHPPY</sequence>
<proteinExistence type="predicted"/>